<gene>
    <name evidence="1" type="ORF">BBEV_2616</name>
</gene>
<dbReference type="Proteomes" id="UP000094463">
    <property type="component" value="Chromosome"/>
</dbReference>
<accession>A0A1D7QY75</accession>
<dbReference type="AlphaFoldDB" id="A0A1D7QY75"/>
<evidence type="ECO:0000313" key="1">
    <source>
        <dbReference type="EMBL" id="AOM83954.1"/>
    </source>
</evidence>
<keyword evidence="2" id="KW-1185">Reference proteome</keyword>
<name>A0A1D7QY75_9BACI</name>
<reference evidence="1 2" key="1">
    <citation type="submission" date="2015-08" db="EMBL/GenBank/DDBJ databases">
        <title>The complete genome sequence of Bacillus beveridgei MLTeJB.</title>
        <authorList>
            <person name="Hanson T.E."/>
            <person name="Mesa C."/>
            <person name="Basesman S.M."/>
            <person name="Oremland R.S."/>
        </authorList>
    </citation>
    <scope>NUCLEOTIDE SEQUENCE [LARGE SCALE GENOMIC DNA]</scope>
    <source>
        <strain evidence="1 2">MLTeJB</strain>
    </source>
</reference>
<proteinExistence type="predicted"/>
<organism evidence="1 2">
    <name type="scientific">Salisediminibacterium beveridgei</name>
    <dbReference type="NCBI Taxonomy" id="632773"/>
    <lineage>
        <taxon>Bacteria</taxon>
        <taxon>Bacillati</taxon>
        <taxon>Bacillota</taxon>
        <taxon>Bacilli</taxon>
        <taxon>Bacillales</taxon>
        <taxon>Bacillaceae</taxon>
        <taxon>Salisediminibacterium</taxon>
    </lineage>
</organism>
<sequence>MGLVLMTMFLFNEDPVERSNDPLEDEDIPFTYSLPEFQDYELMMMRLSKHDDRDEIISSYGTGVDENSMDEFDGFDETDDLMIEGPYSFEKEKVYIVQSNELLGFRGDFDSYEDATQNSNYLQYTLDELDGWYLHEGRHIQLFTEIDETYFLIHYNQPGSERSQEAIEAIVENLMRIVRNGMD</sequence>
<evidence type="ECO:0000313" key="2">
    <source>
        <dbReference type="Proteomes" id="UP000094463"/>
    </source>
</evidence>
<protein>
    <recommendedName>
        <fullName evidence="3">DUF4367 domain-containing protein</fullName>
    </recommendedName>
</protein>
<evidence type="ECO:0008006" key="3">
    <source>
        <dbReference type="Google" id="ProtNLM"/>
    </source>
</evidence>
<dbReference type="EMBL" id="CP012502">
    <property type="protein sequence ID" value="AOM83954.1"/>
    <property type="molecule type" value="Genomic_DNA"/>
</dbReference>
<dbReference type="KEGG" id="bbev:BBEV_2616"/>